<dbReference type="RefSeq" id="WP_259082417.1">
    <property type="nucleotide sequence ID" value="NZ_JANUBB010000015.1"/>
</dbReference>
<comment type="caution">
    <text evidence="1">The sequence shown here is derived from an EMBL/GenBank/DDBJ whole genome shotgun (WGS) entry which is preliminary data.</text>
</comment>
<dbReference type="EMBL" id="JANUBB010000015">
    <property type="protein sequence ID" value="MCS3953032.1"/>
    <property type="molecule type" value="Genomic_DNA"/>
</dbReference>
<evidence type="ECO:0000313" key="1">
    <source>
        <dbReference type="EMBL" id="MCS3953032.1"/>
    </source>
</evidence>
<evidence type="ECO:0000313" key="2">
    <source>
        <dbReference type="Proteomes" id="UP001155010"/>
    </source>
</evidence>
<reference evidence="1" key="1">
    <citation type="submission" date="2022-08" db="EMBL/GenBank/DDBJ databases">
        <title>Genomic Encyclopedia of Type Strains, Phase V (KMG-V): Genome sequencing to study the core and pangenomes of soil and plant-associated prokaryotes.</title>
        <authorList>
            <person name="Whitman W."/>
        </authorList>
    </citation>
    <scope>NUCLEOTIDE SEQUENCE</scope>
    <source>
        <strain evidence="1">SP2017</strain>
    </source>
</reference>
<proteinExistence type="predicted"/>
<dbReference type="Proteomes" id="UP001155010">
    <property type="component" value="Unassembled WGS sequence"/>
</dbReference>
<gene>
    <name evidence="1" type="ORF">GGP83_003007</name>
</gene>
<sequence length="196" mass="22529">METQDKEVLGFGFLPGEGEHHFLVTIPPKSEDDSVYMSEHFEWDESDERRELHFALGKNDSKMRVVLPRLKWDEIAEATKAEFNRRLRKEGELTGQWQTGQVPVARLFGKELVLLAWAIEDADPAKIPTAIRNWRGLAPEERWWLFTMTNAATGHAVTGRDKGWRKAVRYALTENPVSGSDVESRKEMDFGLFRQG</sequence>
<dbReference type="Pfam" id="PF12635">
    <property type="entry name" value="DUF3780"/>
    <property type="match status" value="1"/>
</dbReference>
<accession>A0A9X2ZTX2</accession>
<dbReference type="InterPro" id="IPR024220">
    <property type="entry name" value="DUF3780"/>
</dbReference>
<organism evidence="1 2">
    <name type="scientific">Salinibacter ruber</name>
    <dbReference type="NCBI Taxonomy" id="146919"/>
    <lineage>
        <taxon>Bacteria</taxon>
        <taxon>Pseudomonadati</taxon>
        <taxon>Rhodothermota</taxon>
        <taxon>Rhodothermia</taxon>
        <taxon>Rhodothermales</taxon>
        <taxon>Salinibacteraceae</taxon>
        <taxon>Salinibacter</taxon>
    </lineage>
</organism>
<dbReference type="AlphaFoldDB" id="A0A9X2ZTX2"/>
<name>A0A9X2ZTX2_9BACT</name>
<evidence type="ECO:0008006" key="3">
    <source>
        <dbReference type="Google" id="ProtNLM"/>
    </source>
</evidence>
<protein>
    <recommendedName>
        <fullName evidence="3">DUF3780 domain-containing protein</fullName>
    </recommendedName>
</protein>